<dbReference type="Pfam" id="PF01388">
    <property type="entry name" value="ARID"/>
    <property type="match status" value="1"/>
</dbReference>
<comment type="caution">
    <text evidence="7">The sequence shown here is derived from an EMBL/GenBank/DDBJ whole genome shotgun (WGS) entry which is preliminary data.</text>
</comment>
<accession>A0ABQ8EU51</accession>
<keyword evidence="2" id="KW-0805">Transcription regulation</keyword>
<evidence type="ECO:0000256" key="2">
    <source>
        <dbReference type="ARBA" id="ARBA00023015"/>
    </source>
</evidence>
<dbReference type="InterPro" id="IPR001606">
    <property type="entry name" value="ARID_dom"/>
</dbReference>
<dbReference type="InterPro" id="IPR036431">
    <property type="entry name" value="ARID_dom_sf"/>
</dbReference>
<dbReference type="PANTHER" id="PTHR22970:SF14">
    <property type="entry name" value="AT-RICH INTERACTIVE DOMAIN-CONTAINING PROTEIN 2"/>
    <property type="match status" value="1"/>
</dbReference>
<dbReference type="PANTHER" id="PTHR22970">
    <property type="entry name" value="AT-RICH INTERACTIVE DOMAIN-CONTAINING PROTEIN 2"/>
    <property type="match status" value="1"/>
</dbReference>
<feature type="domain" description="ARID" evidence="6">
    <location>
        <begin position="28"/>
        <end position="120"/>
    </location>
</feature>
<feature type="region of interest" description="Disordered" evidence="5">
    <location>
        <begin position="1"/>
        <end position="21"/>
    </location>
</feature>
<keyword evidence="3" id="KW-0804">Transcription</keyword>
<evidence type="ECO:0000256" key="4">
    <source>
        <dbReference type="ARBA" id="ARBA00023242"/>
    </source>
</evidence>
<dbReference type="Gene3D" id="1.10.150.60">
    <property type="entry name" value="ARID DNA-binding domain"/>
    <property type="match status" value="1"/>
</dbReference>
<dbReference type="CDD" id="cd16100">
    <property type="entry name" value="ARID"/>
    <property type="match status" value="1"/>
</dbReference>
<keyword evidence="4" id="KW-0539">Nucleus</keyword>
<dbReference type="PROSITE" id="PS51011">
    <property type="entry name" value="ARID"/>
    <property type="match status" value="1"/>
</dbReference>
<feature type="region of interest" description="Disordered" evidence="5">
    <location>
        <begin position="176"/>
        <end position="216"/>
    </location>
</feature>
<protein>
    <recommendedName>
        <fullName evidence="6">ARID domain-containing protein</fullName>
    </recommendedName>
</protein>
<evidence type="ECO:0000259" key="6">
    <source>
        <dbReference type="PROSITE" id="PS51011"/>
    </source>
</evidence>
<evidence type="ECO:0000256" key="3">
    <source>
        <dbReference type="ARBA" id="ARBA00023163"/>
    </source>
</evidence>
<sequence>MSSRHAVVSASPRPAKGSEVQDDIIDRTPEYNRFMQSLEDLHQAQGTILQREPVLGGKNLDLLKIYKMVIEAGGYELVTHERGWKKIGIPFDLPTTCTNSAFVFKQIYQKYLYCYELTYSQTRSAVSGADGIQSTVEASVGTPGRTAAATTNATTPHAASTTTLDEQGYTVNGRSAKRARFEMPNPPQPQESSNRRKTDGLPTHQLTAEEEEKDEKYLGGGWQNRLALALRSELPNEVDWAFNKLIKISYEHTFYVGFIPVLPEVLIEHMLPFFNQLVLNTSPHNFETTLKCGMPGSTPQQRRLTLTYEVNTDNATKGDDSDLDLDPTHIMSLSGISMFATTQSQTLQERVLQSLHIIRNLSFMADNAAAFSKDHTLLTLLAKAIALPTGTIYVEIKQYAMDIYENLAAYIVLRGPSDFYLACLKQMIFESDRGRVVGSLRCLIRLAGSEANEKVLVGVETGVVQRLIQLLLVPDEEVVCGVMEFLYLFSSMGSDGGVRIMSCVRFNVLRLLLKFLGWRGVGAGGTAESSGGLSSIVGLVASSDAMRATRPAGPAAAAAASAVHVDKLSGSNAGLMGIPHAASKRSSLPQNLPSLPAPVLQRPPAYLDPRAIDHFQAAIWLQGVLETDLNYAILQSGLMSEYEAYCQSTHLKALKLPELIKLIQNIYPGATAGPIVNTMVNGNAIAVGATPGASALPGMIRGIRPRMDTTASASAKLVNVIHGMGGAVLGGGSAPYPQSVMAGGVSASHIFPEANDELRGIPLSALLILRNIARHPDNHVFFWPFESDLAQLMVLPRFNKVVGSILAELKSK</sequence>
<dbReference type="SUPFAM" id="SSF46774">
    <property type="entry name" value="ARID-like"/>
    <property type="match status" value="1"/>
</dbReference>
<keyword evidence="8" id="KW-1185">Reference proteome</keyword>
<dbReference type="EMBL" id="JAFCIX010000574">
    <property type="protein sequence ID" value="KAH6586390.1"/>
    <property type="molecule type" value="Genomic_DNA"/>
</dbReference>
<dbReference type="InterPro" id="IPR052406">
    <property type="entry name" value="Chromatin_Remodeling_Comp"/>
</dbReference>
<evidence type="ECO:0000256" key="1">
    <source>
        <dbReference type="ARBA" id="ARBA00022853"/>
    </source>
</evidence>
<organism evidence="7 8">
    <name type="scientific">Batrachochytrium salamandrivorans</name>
    <dbReference type="NCBI Taxonomy" id="1357716"/>
    <lineage>
        <taxon>Eukaryota</taxon>
        <taxon>Fungi</taxon>
        <taxon>Fungi incertae sedis</taxon>
        <taxon>Chytridiomycota</taxon>
        <taxon>Chytridiomycota incertae sedis</taxon>
        <taxon>Chytridiomycetes</taxon>
        <taxon>Rhizophydiales</taxon>
        <taxon>Rhizophydiales incertae sedis</taxon>
        <taxon>Batrachochytrium</taxon>
    </lineage>
</organism>
<dbReference type="SMART" id="SM00501">
    <property type="entry name" value="BRIGHT"/>
    <property type="match status" value="1"/>
</dbReference>
<gene>
    <name evidence="7" type="ORF">BASA50_000563</name>
</gene>
<dbReference type="InterPro" id="IPR016024">
    <property type="entry name" value="ARM-type_fold"/>
</dbReference>
<dbReference type="SMART" id="SM01014">
    <property type="entry name" value="ARID"/>
    <property type="match status" value="1"/>
</dbReference>
<dbReference type="Proteomes" id="UP001648503">
    <property type="component" value="Unassembled WGS sequence"/>
</dbReference>
<evidence type="ECO:0000256" key="5">
    <source>
        <dbReference type="SAM" id="MobiDB-lite"/>
    </source>
</evidence>
<evidence type="ECO:0000313" key="8">
    <source>
        <dbReference type="Proteomes" id="UP001648503"/>
    </source>
</evidence>
<evidence type="ECO:0000313" key="7">
    <source>
        <dbReference type="EMBL" id="KAH6586390.1"/>
    </source>
</evidence>
<name>A0ABQ8EU51_9FUNG</name>
<proteinExistence type="predicted"/>
<reference evidence="7 8" key="1">
    <citation type="submission" date="2021-02" db="EMBL/GenBank/DDBJ databases">
        <title>Variation within the Batrachochytrium salamandrivorans European outbreak.</title>
        <authorList>
            <person name="Kelly M."/>
            <person name="Pasmans F."/>
            <person name="Shea T.P."/>
            <person name="Munoz J.F."/>
            <person name="Carranza S."/>
            <person name="Cuomo C.A."/>
            <person name="Martel A."/>
        </authorList>
    </citation>
    <scope>NUCLEOTIDE SEQUENCE [LARGE SCALE GENOMIC DNA]</scope>
    <source>
        <strain evidence="7 8">AMFP18/2</strain>
    </source>
</reference>
<keyword evidence="1" id="KW-0156">Chromatin regulator</keyword>
<dbReference type="SUPFAM" id="SSF48371">
    <property type="entry name" value="ARM repeat"/>
    <property type="match status" value="1"/>
</dbReference>